<dbReference type="GO" id="GO:0016853">
    <property type="term" value="F:isomerase activity"/>
    <property type="evidence" value="ECO:0007669"/>
    <property type="project" value="UniProtKB-KW"/>
</dbReference>
<dbReference type="AlphaFoldDB" id="A0A523S3B2"/>
<proteinExistence type="predicted"/>
<dbReference type="InterPro" id="IPR046348">
    <property type="entry name" value="SIS_dom_sf"/>
</dbReference>
<dbReference type="SUPFAM" id="SSF53697">
    <property type="entry name" value="SIS domain"/>
    <property type="match status" value="1"/>
</dbReference>
<protein>
    <submittedName>
        <fullName evidence="2">Phosphoheptose isomerase</fullName>
    </submittedName>
</protein>
<dbReference type="InterPro" id="IPR050099">
    <property type="entry name" value="SIS_GmhA/DiaA_subfam"/>
</dbReference>
<dbReference type="GO" id="GO:1901135">
    <property type="term" value="P:carbohydrate derivative metabolic process"/>
    <property type="evidence" value="ECO:0007669"/>
    <property type="project" value="InterPro"/>
</dbReference>
<dbReference type="CDD" id="cd05006">
    <property type="entry name" value="SIS_GmhA"/>
    <property type="match status" value="1"/>
</dbReference>
<dbReference type="GO" id="GO:0097367">
    <property type="term" value="F:carbohydrate derivative binding"/>
    <property type="evidence" value="ECO:0007669"/>
    <property type="project" value="InterPro"/>
</dbReference>
<evidence type="ECO:0000313" key="2">
    <source>
        <dbReference type="EMBL" id="TET12525.1"/>
    </source>
</evidence>
<accession>A0A523S3B2</accession>
<dbReference type="Gene3D" id="3.40.50.10490">
    <property type="entry name" value="Glucose-6-phosphate isomerase like protein, domain 1"/>
    <property type="match status" value="1"/>
</dbReference>
<dbReference type="PANTHER" id="PTHR30390">
    <property type="entry name" value="SEDOHEPTULOSE 7-PHOSPHATE ISOMERASE / DNAA INITIATOR-ASSOCIATING FACTOR FOR REPLICATION INITIATION"/>
    <property type="match status" value="1"/>
</dbReference>
<feature type="domain" description="SIS" evidence="1">
    <location>
        <begin position="47"/>
        <end position="229"/>
    </location>
</feature>
<evidence type="ECO:0000259" key="1">
    <source>
        <dbReference type="PROSITE" id="PS51464"/>
    </source>
</evidence>
<name>A0A523S3B2_UNCAE</name>
<reference evidence="2 3" key="1">
    <citation type="submission" date="2019-03" db="EMBL/GenBank/DDBJ databases">
        <title>Metabolic potential of uncultured bacteria and archaea associated with petroleum seepage in deep-sea sediments.</title>
        <authorList>
            <person name="Dong X."/>
            <person name="Hubert C."/>
        </authorList>
    </citation>
    <scope>NUCLEOTIDE SEQUENCE [LARGE SCALE GENOMIC DNA]</scope>
    <source>
        <strain evidence="2">E44_bin7</strain>
    </source>
</reference>
<dbReference type="EMBL" id="SOKJ01000078">
    <property type="protein sequence ID" value="TET12525.1"/>
    <property type="molecule type" value="Genomic_DNA"/>
</dbReference>
<keyword evidence="2" id="KW-0413">Isomerase</keyword>
<organism evidence="2 3">
    <name type="scientific">Aerophobetes bacterium</name>
    <dbReference type="NCBI Taxonomy" id="2030807"/>
    <lineage>
        <taxon>Bacteria</taxon>
        <taxon>Candidatus Aerophobota</taxon>
    </lineage>
</organism>
<dbReference type="InterPro" id="IPR035461">
    <property type="entry name" value="GmhA/DiaA"/>
</dbReference>
<dbReference type="Proteomes" id="UP000316360">
    <property type="component" value="Unassembled WGS sequence"/>
</dbReference>
<gene>
    <name evidence="2" type="ORF">E3J84_01520</name>
</gene>
<comment type="caution">
    <text evidence="2">The sequence shown here is derived from an EMBL/GenBank/DDBJ whole genome shotgun (WGS) entry which is preliminary data.</text>
</comment>
<sequence>MDENLEEFSTKINKKHPDIRKLMERFSSDFLHLKECVPQIFAVFNQLVASFKRGAILFICGNGGSFSDAIHIKGELAKSFERKRPLTDKKVTKNLFTLPYGKELIKNLELGFPVVVLGESHSLRSAYENDRNPVYAYAQELNSFLCRIKDGLLLGISTRGNAKNITAAMSMAKAYNIFTISFTGPNGGEMAKIADLSLKVPGKSTANIQENQLPVYHLLCRMIEAYFFPGNTRSKI</sequence>
<dbReference type="PROSITE" id="PS51464">
    <property type="entry name" value="SIS"/>
    <property type="match status" value="1"/>
</dbReference>
<dbReference type="InterPro" id="IPR001347">
    <property type="entry name" value="SIS_dom"/>
</dbReference>
<evidence type="ECO:0000313" key="3">
    <source>
        <dbReference type="Proteomes" id="UP000316360"/>
    </source>
</evidence>